<name>A0A8J3FWH3_9PSEU</name>
<reference evidence="4" key="1">
    <citation type="journal article" date="2014" name="Int. J. Syst. Evol. Microbiol.">
        <title>Complete genome sequence of Corynebacterium casei LMG S-19264T (=DSM 44701T), isolated from a smear-ripened cheese.</title>
        <authorList>
            <consortium name="US DOE Joint Genome Institute (JGI-PGF)"/>
            <person name="Walter F."/>
            <person name="Albersmeier A."/>
            <person name="Kalinowski J."/>
            <person name="Ruckert C."/>
        </authorList>
    </citation>
    <scope>NUCLEOTIDE SEQUENCE</scope>
    <source>
        <strain evidence="4">CGMCC 4.5737</strain>
    </source>
</reference>
<reference evidence="4" key="2">
    <citation type="submission" date="2020-09" db="EMBL/GenBank/DDBJ databases">
        <authorList>
            <person name="Sun Q."/>
            <person name="Zhou Y."/>
        </authorList>
    </citation>
    <scope>NUCLEOTIDE SEQUENCE</scope>
    <source>
        <strain evidence="4">CGMCC 4.5737</strain>
    </source>
</reference>
<proteinExistence type="predicted"/>
<dbReference type="AlphaFoldDB" id="A0A8J3FWH3"/>
<evidence type="ECO:0000256" key="2">
    <source>
        <dbReference type="ARBA" id="ARBA00022525"/>
    </source>
</evidence>
<evidence type="ECO:0000259" key="3">
    <source>
        <dbReference type="Pfam" id="PF14449"/>
    </source>
</evidence>
<comment type="subcellular location">
    <subcellularLocation>
        <location evidence="1">Secreted</location>
    </subcellularLocation>
</comment>
<feature type="domain" description="Pre-toxin TG" evidence="3">
    <location>
        <begin position="209"/>
        <end position="265"/>
    </location>
</feature>
<dbReference type="RefSeq" id="WP_189061307.1">
    <property type="nucleotide sequence ID" value="NZ_BMMK01000038.1"/>
</dbReference>
<evidence type="ECO:0000256" key="1">
    <source>
        <dbReference type="ARBA" id="ARBA00004613"/>
    </source>
</evidence>
<evidence type="ECO:0000313" key="5">
    <source>
        <dbReference type="Proteomes" id="UP000637578"/>
    </source>
</evidence>
<sequence>MGTIAPYKAILAQQEAKFRKLLLGGKESAFGLALQRTVIDILRSELAHPKSVLVWDSMGPDPKFGVTGPPRWVLSAQEKAHNRISPHYMTPEQLARKWDEYRDLRLEMLKWGQVKPRVIKDKQRGIQYLILGADPLVGKIMRILSDELDVWVRAQPNTRTLATDSPMVGLAKMLHERPDLSMLLRIAQTLPLDVEVSSIPVDRPAFVEAIELAVGLIPVVGNVVAAYEAWAGEDLFGYKLSDVERGVLAASVLLPTAGRLVKGGRALYTEARLVSMYGKDAAAWARATGASGRGLARRDALGVVGRAEQTIRGGSSLTGTLLKESADAVPKLAKGGAPKLTTTVDQVTADLWRELSSAHTVLRSLDEPALERILAKGPNVDHLKGQLLEELVESRLVPWLSTRHGGFALGIAIPAGKKLEFIPGHLIRDVNGRQLTDGILAYRDSGNLVIAAVFEAKAGKRAARELSHSKGGISSLTKDELAELRANAKDVWRDLRDEAKAAGKPFTKKLDDVMKEYALSERGGQVRRDIERLAEATAGTSKIRVGSQEIPVRFSPTKTKFFGVVPRDLSAKTIKTLEGQLAAEKVTYEILGLDITASTLKQIAAKLKEPAAKLATAAP</sequence>
<dbReference type="Proteomes" id="UP000637578">
    <property type="component" value="Unassembled WGS sequence"/>
</dbReference>
<protein>
    <recommendedName>
        <fullName evidence="3">Pre-toxin TG domain-containing protein</fullName>
    </recommendedName>
</protein>
<organism evidence="4 5">
    <name type="scientific">Longimycelium tulufanense</name>
    <dbReference type="NCBI Taxonomy" id="907463"/>
    <lineage>
        <taxon>Bacteria</taxon>
        <taxon>Bacillati</taxon>
        <taxon>Actinomycetota</taxon>
        <taxon>Actinomycetes</taxon>
        <taxon>Pseudonocardiales</taxon>
        <taxon>Pseudonocardiaceae</taxon>
        <taxon>Longimycelium</taxon>
    </lineage>
</organism>
<accession>A0A8J3FWH3</accession>
<dbReference type="EMBL" id="BMMK01000038">
    <property type="protein sequence ID" value="GGM77150.1"/>
    <property type="molecule type" value="Genomic_DNA"/>
</dbReference>
<dbReference type="GO" id="GO:0005576">
    <property type="term" value="C:extracellular region"/>
    <property type="evidence" value="ECO:0007669"/>
    <property type="project" value="UniProtKB-SubCell"/>
</dbReference>
<keyword evidence="5" id="KW-1185">Reference proteome</keyword>
<comment type="caution">
    <text evidence="4">The sequence shown here is derived from an EMBL/GenBank/DDBJ whole genome shotgun (WGS) entry which is preliminary data.</text>
</comment>
<dbReference type="Pfam" id="PF14449">
    <property type="entry name" value="PT-TG"/>
    <property type="match status" value="1"/>
</dbReference>
<evidence type="ECO:0000313" key="4">
    <source>
        <dbReference type="EMBL" id="GGM77150.1"/>
    </source>
</evidence>
<dbReference type="InterPro" id="IPR027797">
    <property type="entry name" value="PT-TG_dom"/>
</dbReference>
<gene>
    <name evidence="4" type="ORF">GCM10012275_54740</name>
</gene>
<keyword evidence="2" id="KW-0964">Secreted</keyword>